<evidence type="ECO:0000256" key="1">
    <source>
        <dbReference type="ARBA" id="ARBA00022670"/>
    </source>
</evidence>
<dbReference type="InterPro" id="IPR043504">
    <property type="entry name" value="Peptidase_S1_PA_chymotrypsin"/>
</dbReference>
<dbReference type="GO" id="GO:0006508">
    <property type="term" value="P:proteolysis"/>
    <property type="evidence" value="ECO:0007669"/>
    <property type="project" value="UniProtKB-KW"/>
</dbReference>
<dbReference type="GeneID" id="105365734"/>
<dbReference type="AlphaFoldDB" id="A0AAJ6YQC2"/>
<evidence type="ECO:0000256" key="5">
    <source>
        <dbReference type="ARBA" id="ARBA00024195"/>
    </source>
</evidence>
<dbReference type="Pfam" id="PF00089">
    <property type="entry name" value="Trypsin"/>
    <property type="match status" value="1"/>
</dbReference>
<evidence type="ECO:0000313" key="8">
    <source>
        <dbReference type="Proteomes" id="UP000695007"/>
    </source>
</evidence>
<feature type="non-terminal residue" evidence="9">
    <location>
        <position position="1"/>
    </location>
</feature>
<organism evidence="8 9">
    <name type="scientific">Ceratosolen solmsi marchali</name>
    <dbReference type="NCBI Taxonomy" id="326594"/>
    <lineage>
        <taxon>Eukaryota</taxon>
        <taxon>Metazoa</taxon>
        <taxon>Ecdysozoa</taxon>
        <taxon>Arthropoda</taxon>
        <taxon>Hexapoda</taxon>
        <taxon>Insecta</taxon>
        <taxon>Pterygota</taxon>
        <taxon>Neoptera</taxon>
        <taxon>Endopterygota</taxon>
        <taxon>Hymenoptera</taxon>
        <taxon>Apocrita</taxon>
        <taxon>Proctotrupomorpha</taxon>
        <taxon>Chalcidoidea</taxon>
        <taxon>Agaonidae</taxon>
        <taxon>Agaoninae</taxon>
        <taxon>Ceratosolen</taxon>
    </lineage>
</organism>
<sequence>ISADNFSNIVGGGPVDITRYPYQARLENNHGYLWCGASILTEFHVLSAAHCMLRARGPLTVHTGTSLLSQRGSVHHIAHYAVFGSSRDSDLAVIRVTEAIIFSAVARPIPLAPVNGEPSPGTMAVVTGWGLTSESSRPSNALKATNIQIISREVCSRIYTRPPIGPITLGEICAGNLHGGTDACQGDSGGPLVVNGRQVGIISMGYGCARPNKPGVYTNIAYYNQWITEQLSK</sequence>
<dbReference type="CDD" id="cd00190">
    <property type="entry name" value="Tryp_SPc"/>
    <property type="match status" value="1"/>
</dbReference>
<keyword evidence="2 6" id="KW-0378">Hydrolase</keyword>
<keyword evidence="3 6" id="KW-0720">Serine protease</keyword>
<dbReference type="InterPro" id="IPR033116">
    <property type="entry name" value="TRYPSIN_SER"/>
</dbReference>
<dbReference type="PRINTS" id="PR00722">
    <property type="entry name" value="CHYMOTRYPSIN"/>
</dbReference>
<dbReference type="PANTHER" id="PTHR24276">
    <property type="entry name" value="POLYSERASE-RELATED"/>
    <property type="match status" value="1"/>
</dbReference>
<dbReference type="FunFam" id="2.40.10.10:FF:000002">
    <property type="entry name" value="Transmembrane protease serine"/>
    <property type="match status" value="1"/>
</dbReference>
<keyword evidence="8" id="KW-1185">Reference proteome</keyword>
<protein>
    <submittedName>
        <fullName evidence="9">Trypsin-1-like</fullName>
    </submittedName>
</protein>
<dbReference type="PROSITE" id="PS00134">
    <property type="entry name" value="TRYPSIN_HIS"/>
    <property type="match status" value="1"/>
</dbReference>
<evidence type="ECO:0000313" key="9">
    <source>
        <dbReference type="RefSeq" id="XP_011502269.1"/>
    </source>
</evidence>
<evidence type="ECO:0000256" key="3">
    <source>
        <dbReference type="ARBA" id="ARBA00022825"/>
    </source>
</evidence>
<dbReference type="KEGG" id="csol:105365734"/>
<evidence type="ECO:0000256" key="4">
    <source>
        <dbReference type="ARBA" id="ARBA00023157"/>
    </source>
</evidence>
<dbReference type="SUPFAM" id="SSF50494">
    <property type="entry name" value="Trypsin-like serine proteases"/>
    <property type="match status" value="1"/>
</dbReference>
<feature type="domain" description="Peptidase S1" evidence="7">
    <location>
        <begin position="9"/>
        <end position="232"/>
    </location>
</feature>
<dbReference type="InterPro" id="IPR050430">
    <property type="entry name" value="Peptidase_S1"/>
</dbReference>
<dbReference type="PANTHER" id="PTHR24276:SF91">
    <property type="entry name" value="AT26814P-RELATED"/>
    <property type="match status" value="1"/>
</dbReference>
<comment type="similarity">
    <text evidence="5">Belongs to the peptidase S1 family. CLIP subfamily.</text>
</comment>
<dbReference type="InterPro" id="IPR001254">
    <property type="entry name" value="Trypsin_dom"/>
</dbReference>
<dbReference type="InterPro" id="IPR009003">
    <property type="entry name" value="Peptidase_S1_PA"/>
</dbReference>
<dbReference type="Gene3D" id="2.40.10.10">
    <property type="entry name" value="Trypsin-like serine proteases"/>
    <property type="match status" value="1"/>
</dbReference>
<keyword evidence="4" id="KW-1015">Disulfide bond</keyword>
<keyword evidence="1 6" id="KW-0645">Protease</keyword>
<dbReference type="InterPro" id="IPR001314">
    <property type="entry name" value="Peptidase_S1A"/>
</dbReference>
<evidence type="ECO:0000256" key="2">
    <source>
        <dbReference type="ARBA" id="ARBA00022801"/>
    </source>
</evidence>
<name>A0AAJ6YQC2_9HYME</name>
<dbReference type="InterPro" id="IPR018114">
    <property type="entry name" value="TRYPSIN_HIS"/>
</dbReference>
<proteinExistence type="inferred from homology"/>
<gene>
    <name evidence="9" type="primary">LOC105365734</name>
</gene>
<dbReference type="Proteomes" id="UP000695007">
    <property type="component" value="Unplaced"/>
</dbReference>
<accession>A0AAJ6YQC2</accession>
<dbReference type="SMART" id="SM00020">
    <property type="entry name" value="Tryp_SPc"/>
    <property type="match status" value="1"/>
</dbReference>
<dbReference type="PROSITE" id="PS50240">
    <property type="entry name" value="TRYPSIN_DOM"/>
    <property type="match status" value="1"/>
</dbReference>
<evidence type="ECO:0000259" key="7">
    <source>
        <dbReference type="PROSITE" id="PS50240"/>
    </source>
</evidence>
<dbReference type="GO" id="GO:0004252">
    <property type="term" value="F:serine-type endopeptidase activity"/>
    <property type="evidence" value="ECO:0007669"/>
    <property type="project" value="InterPro"/>
</dbReference>
<evidence type="ECO:0000256" key="6">
    <source>
        <dbReference type="RuleBase" id="RU363034"/>
    </source>
</evidence>
<dbReference type="PROSITE" id="PS00135">
    <property type="entry name" value="TRYPSIN_SER"/>
    <property type="match status" value="1"/>
</dbReference>
<dbReference type="RefSeq" id="XP_011502269.1">
    <property type="nucleotide sequence ID" value="XM_011503967.1"/>
</dbReference>
<reference evidence="9" key="1">
    <citation type="submission" date="2025-08" db="UniProtKB">
        <authorList>
            <consortium name="RefSeq"/>
        </authorList>
    </citation>
    <scope>IDENTIFICATION</scope>
</reference>